<dbReference type="Pfam" id="PF02909">
    <property type="entry name" value="TetR_C_1"/>
    <property type="match status" value="1"/>
</dbReference>
<keyword evidence="8" id="KW-1185">Reference proteome</keyword>
<evidence type="ECO:0000256" key="2">
    <source>
        <dbReference type="ARBA" id="ARBA00023125"/>
    </source>
</evidence>
<dbReference type="PROSITE" id="PS50977">
    <property type="entry name" value="HTH_TETR_2"/>
    <property type="match status" value="1"/>
</dbReference>
<protein>
    <submittedName>
        <fullName evidence="7">Tetracycline repressor protein class B from transposon Tn10</fullName>
    </submittedName>
</protein>
<feature type="domain" description="HTH tetR-type" evidence="6">
    <location>
        <begin position="30"/>
        <end position="90"/>
    </location>
</feature>
<dbReference type="InterPro" id="IPR009057">
    <property type="entry name" value="Homeodomain-like_sf"/>
</dbReference>
<dbReference type="PROSITE" id="PS01081">
    <property type="entry name" value="HTH_TETR_1"/>
    <property type="match status" value="1"/>
</dbReference>
<dbReference type="EMBL" id="JQCP01000004">
    <property type="protein sequence ID" value="KRO01519.1"/>
    <property type="molecule type" value="Genomic_DNA"/>
</dbReference>
<dbReference type="PANTHER" id="PTHR30055">
    <property type="entry name" value="HTH-TYPE TRANSCRIPTIONAL REGULATOR RUTR"/>
    <property type="match status" value="1"/>
</dbReference>
<comment type="caution">
    <text evidence="7">The sequence shown here is derived from an EMBL/GenBank/DDBJ whole genome shotgun (WGS) entry which is preliminary data.</text>
</comment>
<dbReference type="InterPro" id="IPR001647">
    <property type="entry name" value="HTH_TetR"/>
</dbReference>
<dbReference type="PANTHER" id="PTHR30055:SF151">
    <property type="entry name" value="TRANSCRIPTIONAL REGULATORY PROTEIN"/>
    <property type="match status" value="1"/>
</dbReference>
<sequence>MPSKSLKSPAESSAKSATKSSTKSSSKSRTLSKKKIFSTALALVDEKGLSSLSLRALGQRLGVSQAAFYRHVPNKSALLEGVSEEVLRRALESFISGIECNTEVYSQMSWQNYLRAYAVSLHDTLLQHPNAIMLVLTHPISTPGQLSLFAKMLANLSKTGFSAPLDMLGIATAVTVYTTGFSASEAVPPVGNTSEEDAPSLSEAIESLPADELDSLSMLIGDIMKGKWDFSTQFERGLDALLQGWK</sequence>
<dbReference type="InterPro" id="IPR023772">
    <property type="entry name" value="DNA-bd_HTH_TetR-type_CS"/>
</dbReference>
<evidence type="ECO:0000256" key="3">
    <source>
        <dbReference type="ARBA" id="ARBA00023163"/>
    </source>
</evidence>
<evidence type="ECO:0000256" key="5">
    <source>
        <dbReference type="SAM" id="MobiDB-lite"/>
    </source>
</evidence>
<evidence type="ECO:0000313" key="8">
    <source>
        <dbReference type="Proteomes" id="UP000051927"/>
    </source>
</evidence>
<evidence type="ECO:0000313" key="7">
    <source>
        <dbReference type="EMBL" id="KRO01519.1"/>
    </source>
</evidence>
<keyword evidence="1" id="KW-0805">Transcription regulation</keyword>
<proteinExistence type="predicted"/>
<evidence type="ECO:0000256" key="1">
    <source>
        <dbReference type="ARBA" id="ARBA00023015"/>
    </source>
</evidence>
<feature type="region of interest" description="Disordered" evidence="5">
    <location>
        <begin position="1"/>
        <end position="28"/>
    </location>
</feature>
<dbReference type="GeneID" id="84904877"/>
<dbReference type="SUPFAM" id="SSF48498">
    <property type="entry name" value="Tetracyclin repressor-like, C-terminal domain"/>
    <property type="match status" value="1"/>
</dbReference>
<dbReference type="InterPro" id="IPR050109">
    <property type="entry name" value="HTH-type_TetR-like_transc_reg"/>
</dbReference>
<dbReference type="Pfam" id="PF00440">
    <property type="entry name" value="TetR_N"/>
    <property type="match status" value="1"/>
</dbReference>
<dbReference type="InterPro" id="IPR036271">
    <property type="entry name" value="Tet_transcr_reg_TetR-rel_C_sf"/>
</dbReference>
<gene>
    <name evidence="7" type="ORF">IV60_GL001390</name>
</gene>
<accession>A0ABR5PZY3</accession>
<name>A0ABR5PZY3_9ACTN</name>
<dbReference type="Gene3D" id="1.10.10.60">
    <property type="entry name" value="Homeodomain-like"/>
    <property type="match status" value="1"/>
</dbReference>
<dbReference type="InterPro" id="IPR004111">
    <property type="entry name" value="Repressor_TetR_C"/>
</dbReference>
<keyword evidence="3" id="KW-0804">Transcription</keyword>
<keyword evidence="2 4" id="KW-0238">DNA-binding</keyword>
<evidence type="ECO:0000256" key="4">
    <source>
        <dbReference type="PROSITE-ProRule" id="PRU00335"/>
    </source>
</evidence>
<dbReference type="RefSeq" id="WP_003149894.1">
    <property type="nucleotide sequence ID" value="NZ_JQCP01000004.1"/>
</dbReference>
<dbReference type="SUPFAM" id="SSF46689">
    <property type="entry name" value="Homeodomain-like"/>
    <property type="match status" value="1"/>
</dbReference>
<reference evidence="7 8" key="1">
    <citation type="journal article" date="2015" name="Genome Announc.">
        <title>Expanding the biotechnology potential of lactobacilli through comparative genomics of 213 strains and associated genera.</title>
        <authorList>
            <person name="Sun Z."/>
            <person name="Harris H.M."/>
            <person name="McCann A."/>
            <person name="Guo C."/>
            <person name="Argimon S."/>
            <person name="Zhang W."/>
            <person name="Yang X."/>
            <person name="Jeffery I.B."/>
            <person name="Cooney J.C."/>
            <person name="Kagawa T.F."/>
            <person name="Liu W."/>
            <person name="Song Y."/>
            <person name="Salvetti E."/>
            <person name="Wrobel A."/>
            <person name="Rasinkangas P."/>
            <person name="Parkhill J."/>
            <person name="Rea M.C."/>
            <person name="O'Sullivan O."/>
            <person name="Ritari J."/>
            <person name="Douillard F.P."/>
            <person name="Paul Ross R."/>
            <person name="Yang R."/>
            <person name="Briner A.E."/>
            <person name="Felis G.E."/>
            <person name="de Vos W.M."/>
            <person name="Barrangou R."/>
            <person name="Klaenhammer T.R."/>
            <person name="Caufield P.W."/>
            <person name="Cui Y."/>
            <person name="Zhang H."/>
            <person name="O'Toole P.W."/>
        </authorList>
    </citation>
    <scope>NUCLEOTIDE SEQUENCE [LARGE SCALE GENOMIC DNA]</scope>
    <source>
        <strain evidence="7 8">DSM 7090</strain>
    </source>
</reference>
<organism evidence="7 8">
    <name type="scientific">Lancefieldella rimae</name>
    <dbReference type="NCBI Taxonomy" id="1383"/>
    <lineage>
        <taxon>Bacteria</taxon>
        <taxon>Bacillati</taxon>
        <taxon>Actinomycetota</taxon>
        <taxon>Coriobacteriia</taxon>
        <taxon>Coriobacteriales</taxon>
        <taxon>Atopobiaceae</taxon>
        <taxon>Lancefieldella</taxon>
    </lineage>
</organism>
<dbReference type="Proteomes" id="UP000051927">
    <property type="component" value="Unassembled WGS sequence"/>
</dbReference>
<evidence type="ECO:0000259" key="6">
    <source>
        <dbReference type="PROSITE" id="PS50977"/>
    </source>
</evidence>
<dbReference type="PRINTS" id="PR00455">
    <property type="entry name" value="HTHTETR"/>
</dbReference>
<dbReference type="Gene3D" id="1.10.357.10">
    <property type="entry name" value="Tetracycline Repressor, domain 2"/>
    <property type="match status" value="1"/>
</dbReference>
<feature type="DNA-binding region" description="H-T-H motif" evidence="4">
    <location>
        <begin position="53"/>
        <end position="72"/>
    </location>
</feature>